<evidence type="ECO:0000313" key="1">
    <source>
        <dbReference type="EMBL" id="AGS81915.1"/>
    </source>
</evidence>
<organism evidence="1 2">
    <name type="scientific">Pseudomonas phage PaBG</name>
    <dbReference type="NCBI Taxonomy" id="1335230"/>
    <lineage>
        <taxon>Viruses</taxon>
        <taxon>Duplodnaviria</taxon>
        <taxon>Heunggongvirae</taxon>
        <taxon>Uroviricota</taxon>
        <taxon>Caudoviricetes</taxon>
        <taxon>Baikalvirus</taxon>
        <taxon>Baikalvirus PaBG</taxon>
    </lineage>
</organism>
<gene>
    <name evidence="1" type="ORF">PaBG_00031</name>
</gene>
<sequence>MEFLIALFENSGYFLIPTLCVMAVAQQFAIHYQGKRIENEKARAEAYYHAYINELHSVRAYENEFATDEEDKEEDGDPIDYLFSEEDEENGDPFDDTEAWEFGGPIFESPEEEAEFNALQARYRAWQIANGKVDTETNRGFPRLVGNVLEIDENTQPITIKLVRPIDDRDDIEDYDN</sequence>
<evidence type="ECO:0000313" key="2">
    <source>
        <dbReference type="Proteomes" id="UP000015545"/>
    </source>
</evidence>
<dbReference type="EMBL" id="KF147891">
    <property type="protein sequence ID" value="AGS81915.1"/>
    <property type="molecule type" value="Genomic_DNA"/>
</dbReference>
<name>S5VZE9_9CAUD</name>
<proteinExistence type="predicted"/>
<dbReference type="KEGG" id="vg:16574717"/>
<accession>S5VZE9</accession>
<dbReference type="Proteomes" id="UP000015545">
    <property type="component" value="Segment"/>
</dbReference>
<reference evidence="1 2" key="1">
    <citation type="journal article" date="2014" name="Genome Announc.">
        <title>Complete Genome Sequence of the Novel Giant Pseudomonas Phage PaBG.</title>
        <authorList>
            <person name="Sykilinda N.N."/>
            <person name="Bondar A.A."/>
            <person name="Gorshkova A.S."/>
            <person name="Kurochkina L.P."/>
            <person name="Kulikov E.E."/>
            <person name="Shneider M.M."/>
            <person name="Kadykov V.A."/>
            <person name="Solovjeva N.V."/>
            <person name="Kabilov M.R."/>
            <person name="Mesyanzhinov V.V."/>
            <person name="Vlassov V.V."/>
            <person name="Drukker V.V."/>
            <person name="Miroshnikov K.A."/>
        </authorList>
    </citation>
    <scope>NUCLEOTIDE SEQUENCE [LARGE SCALE GENOMIC DNA]</scope>
</reference>
<protein>
    <submittedName>
        <fullName evidence="1">Uncharacterized protein</fullName>
    </submittedName>
</protein>
<dbReference type="GeneID" id="16574717"/>
<dbReference type="RefSeq" id="YP_008433362.1">
    <property type="nucleotide sequence ID" value="NC_022096.1"/>
</dbReference>
<keyword evidence="2" id="KW-1185">Reference proteome</keyword>